<reference evidence="1" key="1">
    <citation type="submission" date="2020-06" db="EMBL/GenBank/DDBJ databases">
        <authorList>
            <person name="Li T."/>
            <person name="Hu X."/>
            <person name="Zhang T."/>
            <person name="Song X."/>
            <person name="Zhang H."/>
            <person name="Dai N."/>
            <person name="Sheng W."/>
            <person name="Hou X."/>
            <person name="Wei L."/>
        </authorList>
    </citation>
    <scope>NUCLEOTIDE SEQUENCE</scope>
    <source>
        <strain evidence="1">KEN8</strain>
        <tissue evidence="1">Leaf</tissue>
    </source>
</reference>
<sequence>MLIAAKNMHDVLALKALLSQEFDMKGLGATTKIFGMEIHRNRGSRKLWLSQRGYIEKVLDRWRTYLLKITVQSIVALSTTEAEYMAVAEFAKEVLWLSGLSKELGVEQCGVQLHCDSQSAIYLANNQVYHVRTKYMM</sequence>
<name>A0AAW2QJZ9_9LAMI</name>
<dbReference type="CDD" id="cd09272">
    <property type="entry name" value="RNase_HI_RT_Ty1"/>
    <property type="match status" value="1"/>
</dbReference>
<gene>
    <name evidence="1" type="ORF">Scaly_1033700</name>
</gene>
<accession>A0AAW2QJZ9</accession>
<dbReference type="PANTHER" id="PTHR11439:SF467">
    <property type="entry name" value="INTEGRASE CATALYTIC DOMAIN-CONTAINING PROTEIN"/>
    <property type="match status" value="1"/>
</dbReference>
<dbReference type="EMBL" id="JACGWM010000006">
    <property type="protein sequence ID" value="KAL0368148.1"/>
    <property type="molecule type" value="Genomic_DNA"/>
</dbReference>
<protein>
    <submittedName>
        <fullName evidence="1">Retrovirus-related Pol polyprotein from transposon TNT 1-94</fullName>
    </submittedName>
</protein>
<evidence type="ECO:0000313" key="1">
    <source>
        <dbReference type="EMBL" id="KAL0368148.1"/>
    </source>
</evidence>
<dbReference type="AlphaFoldDB" id="A0AAW2QJZ9"/>
<reference evidence="1" key="2">
    <citation type="journal article" date="2024" name="Plant">
        <title>Genomic evolution and insights into agronomic trait innovations of Sesamum species.</title>
        <authorList>
            <person name="Miao H."/>
            <person name="Wang L."/>
            <person name="Qu L."/>
            <person name="Liu H."/>
            <person name="Sun Y."/>
            <person name="Le M."/>
            <person name="Wang Q."/>
            <person name="Wei S."/>
            <person name="Zheng Y."/>
            <person name="Lin W."/>
            <person name="Duan Y."/>
            <person name="Cao H."/>
            <person name="Xiong S."/>
            <person name="Wang X."/>
            <person name="Wei L."/>
            <person name="Li C."/>
            <person name="Ma Q."/>
            <person name="Ju M."/>
            <person name="Zhao R."/>
            <person name="Li G."/>
            <person name="Mu C."/>
            <person name="Tian Q."/>
            <person name="Mei H."/>
            <person name="Zhang T."/>
            <person name="Gao T."/>
            <person name="Zhang H."/>
        </authorList>
    </citation>
    <scope>NUCLEOTIDE SEQUENCE</scope>
    <source>
        <strain evidence="1">KEN8</strain>
    </source>
</reference>
<dbReference type="PANTHER" id="PTHR11439">
    <property type="entry name" value="GAG-POL-RELATED RETROTRANSPOSON"/>
    <property type="match status" value="1"/>
</dbReference>
<proteinExistence type="predicted"/>
<organism evidence="1">
    <name type="scientific">Sesamum calycinum</name>
    <dbReference type="NCBI Taxonomy" id="2727403"/>
    <lineage>
        <taxon>Eukaryota</taxon>
        <taxon>Viridiplantae</taxon>
        <taxon>Streptophyta</taxon>
        <taxon>Embryophyta</taxon>
        <taxon>Tracheophyta</taxon>
        <taxon>Spermatophyta</taxon>
        <taxon>Magnoliopsida</taxon>
        <taxon>eudicotyledons</taxon>
        <taxon>Gunneridae</taxon>
        <taxon>Pentapetalae</taxon>
        <taxon>asterids</taxon>
        <taxon>lamiids</taxon>
        <taxon>Lamiales</taxon>
        <taxon>Pedaliaceae</taxon>
        <taxon>Sesamum</taxon>
    </lineage>
</organism>
<comment type="caution">
    <text evidence="1">The sequence shown here is derived from an EMBL/GenBank/DDBJ whole genome shotgun (WGS) entry which is preliminary data.</text>
</comment>